<dbReference type="PANTHER" id="PTHR13748">
    <property type="entry name" value="COBW-RELATED"/>
    <property type="match status" value="1"/>
</dbReference>
<evidence type="ECO:0000256" key="5">
    <source>
        <dbReference type="ARBA" id="ARBA00045658"/>
    </source>
</evidence>
<keyword evidence="2" id="KW-0378">Hydrolase</keyword>
<comment type="catalytic activity">
    <reaction evidence="6">
        <text>GTP + H2O = GDP + phosphate + H(+)</text>
        <dbReference type="Rhea" id="RHEA:19669"/>
        <dbReference type="ChEBI" id="CHEBI:15377"/>
        <dbReference type="ChEBI" id="CHEBI:15378"/>
        <dbReference type="ChEBI" id="CHEBI:37565"/>
        <dbReference type="ChEBI" id="CHEBI:43474"/>
        <dbReference type="ChEBI" id="CHEBI:58189"/>
    </reaction>
    <physiologicalReaction direction="left-to-right" evidence="6">
        <dbReference type="Rhea" id="RHEA:19670"/>
    </physiologicalReaction>
</comment>
<dbReference type="EMBL" id="JBHRTK010000004">
    <property type="protein sequence ID" value="MFC3205578.1"/>
    <property type="molecule type" value="Genomic_DNA"/>
</dbReference>
<dbReference type="Gene3D" id="3.40.50.300">
    <property type="entry name" value="P-loop containing nucleotide triphosphate hydrolases"/>
    <property type="match status" value="1"/>
</dbReference>
<dbReference type="InterPro" id="IPR051316">
    <property type="entry name" value="Zinc-reg_GTPase_activator"/>
</dbReference>
<proteinExistence type="inferred from homology"/>
<evidence type="ECO:0000256" key="2">
    <source>
        <dbReference type="ARBA" id="ARBA00022801"/>
    </source>
</evidence>
<evidence type="ECO:0000256" key="3">
    <source>
        <dbReference type="ARBA" id="ARBA00023186"/>
    </source>
</evidence>
<dbReference type="RefSeq" id="WP_378219160.1">
    <property type="nucleotide sequence ID" value="NZ_JBHRTK010000004.1"/>
</dbReference>
<dbReference type="Gene3D" id="3.30.1220.10">
    <property type="entry name" value="CobW-like, C-terminal domain"/>
    <property type="match status" value="1"/>
</dbReference>
<sequence>MDDRLAITLVTGFLGSGKTTLIRRYIETPAGADTGIIVNEFGEVGVDHSLFVHAAEQVELVDGGCLCCARREDVAKAMYRLVQLSQNGRSFSRAILETSGLADPAPIIATLERDPWLRTHVRLASVVAVIDAVAGLDNLRSQPEARRQISIADTVVLTKTDMRNAASAEELSAAVLKIAPDVTVLEAQEHDFRADAVLGGSGNPATNRLAFNEAQSSHSQDVSSFTIRLKEKIDWPAFTIWLTALLHAHGDRILRIKGLLETSSANTRLAIHGVQHVMHPPTHLPKGDDETGSFLVFITRGLEQQAISNSLQRLLRV</sequence>
<keyword evidence="1" id="KW-0547">Nucleotide-binding</keyword>
<evidence type="ECO:0000313" key="9">
    <source>
        <dbReference type="Proteomes" id="UP001595583"/>
    </source>
</evidence>
<evidence type="ECO:0000256" key="1">
    <source>
        <dbReference type="ARBA" id="ARBA00022741"/>
    </source>
</evidence>
<dbReference type="InterPro" id="IPR003495">
    <property type="entry name" value="CobW/HypB/UreG_nucleotide-bd"/>
</dbReference>
<dbReference type="Pfam" id="PF02492">
    <property type="entry name" value="cobW"/>
    <property type="match status" value="1"/>
</dbReference>
<evidence type="ECO:0000256" key="6">
    <source>
        <dbReference type="ARBA" id="ARBA00049117"/>
    </source>
</evidence>
<name>A0ABV7K5G4_9HYPH</name>
<keyword evidence="3" id="KW-0143">Chaperone</keyword>
<protein>
    <submittedName>
        <fullName evidence="8">CobW family GTP-binding protein</fullName>
    </submittedName>
</protein>
<evidence type="ECO:0000313" key="8">
    <source>
        <dbReference type="EMBL" id="MFC3205578.1"/>
    </source>
</evidence>
<dbReference type="SMART" id="SM00833">
    <property type="entry name" value="CobW_C"/>
    <property type="match status" value="1"/>
</dbReference>
<accession>A0ABV7K5G4</accession>
<gene>
    <name evidence="8" type="ORF">ACFOHJ_05080</name>
</gene>
<dbReference type="InterPro" id="IPR036627">
    <property type="entry name" value="CobW-likC_sf"/>
</dbReference>
<evidence type="ECO:0000259" key="7">
    <source>
        <dbReference type="SMART" id="SM00833"/>
    </source>
</evidence>
<dbReference type="PANTHER" id="PTHR13748:SF62">
    <property type="entry name" value="COBW DOMAIN-CONTAINING PROTEIN"/>
    <property type="match status" value="1"/>
</dbReference>
<organism evidence="8 9">
    <name type="scientific">Aquamicrobium soli</name>
    <dbReference type="NCBI Taxonomy" id="1811518"/>
    <lineage>
        <taxon>Bacteria</taxon>
        <taxon>Pseudomonadati</taxon>
        <taxon>Pseudomonadota</taxon>
        <taxon>Alphaproteobacteria</taxon>
        <taxon>Hyphomicrobiales</taxon>
        <taxon>Phyllobacteriaceae</taxon>
        <taxon>Aquamicrobium</taxon>
    </lineage>
</organism>
<reference evidence="9" key="1">
    <citation type="journal article" date="2019" name="Int. J. Syst. Evol. Microbiol.">
        <title>The Global Catalogue of Microorganisms (GCM) 10K type strain sequencing project: providing services to taxonomists for standard genome sequencing and annotation.</title>
        <authorList>
            <consortium name="The Broad Institute Genomics Platform"/>
            <consortium name="The Broad Institute Genome Sequencing Center for Infectious Disease"/>
            <person name="Wu L."/>
            <person name="Ma J."/>
        </authorList>
    </citation>
    <scope>NUCLEOTIDE SEQUENCE [LARGE SCALE GENOMIC DNA]</scope>
    <source>
        <strain evidence="9">KCTC 52165</strain>
    </source>
</reference>
<comment type="caution">
    <text evidence="8">The sequence shown here is derived from an EMBL/GenBank/DDBJ whole genome shotgun (WGS) entry which is preliminary data.</text>
</comment>
<dbReference type="Pfam" id="PF07683">
    <property type="entry name" value="CobW_C"/>
    <property type="match status" value="1"/>
</dbReference>
<evidence type="ECO:0000256" key="4">
    <source>
        <dbReference type="ARBA" id="ARBA00034320"/>
    </source>
</evidence>
<dbReference type="Proteomes" id="UP001595583">
    <property type="component" value="Unassembled WGS sequence"/>
</dbReference>
<feature type="domain" description="CobW C-terminal" evidence="7">
    <location>
        <begin position="222"/>
        <end position="315"/>
    </location>
</feature>
<dbReference type="InterPro" id="IPR011629">
    <property type="entry name" value="CobW-like_C"/>
</dbReference>
<dbReference type="InterPro" id="IPR027417">
    <property type="entry name" value="P-loop_NTPase"/>
</dbReference>
<comment type="function">
    <text evidence="5">Zinc chaperone that directly transfers zinc cofactor to target proteins, thereby activating them. Zinc is transferred from the CXCC motif in the GTPase domain to the zinc binding site in target proteins in a process requiring GTP hydrolysis.</text>
</comment>
<keyword evidence="9" id="KW-1185">Reference proteome</keyword>
<comment type="similarity">
    <text evidence="4">Belongs to the SIMIBI class G3E GTPase family. ZNG1 subfamily.</text>
</comment>
<dbReference type="SUPFAM" id="SSF90002">
    <property type="entry name" value="Hypothetical protein YjiA, C-terminal domain"/>
    <property type="match status" value="1"/>
</dbReference>
<dbReference type="CDD" id="cd03112">
    <property type="entry name" value="CobW-like"/>
    <property type="match status" value="1"/>
</dbReference>
<dbReference type="SUPFAM" id="SSF52540">
    <property type="entry name" value="P-loop containing nucleoside triphosphate hydrolases"/>
    <property type="match status" value="1"/>
</dbReference>